<dbReference type="PRINTS" id="PR01837">
    <property type="entry name" value="MGTCSAPBPROT"/>
</dbReference>
<dbReference type="PANTHER" id="PTHR33778">
    <property type="entry name" value="PROTEIN MGTC"/>
    <property type="match status" value="1"/>
</dbReference>
<evidence type="ECO:0000256" key="5">
    <source>
        <dbReference type="ARBA" id="ARBA00022989"/>
    </source>
</evidence>
<dbReference type="Proteomes" id="UP000034175">
    <property type="component" value="Unassembled WGS sequence"/>
</dbReference>
<dbReference type="InterPro" id="IPR049177">
    <property type="entry name" value="MgtC_SapB_SrpB_YhiD_N"/>
</dbReference>
<proteinExistence type="inferred from homology"/>
<feature type="transmembrane region" description="Helical" evidence="7">
    <location>
        <begin position="43"/>
        <end position="63"/>
    </location>
</feature>
<evidence type="ECO:0000259" key="8">
    <source>
        <dbReference type="Pfam" id="PF02308"/>
    </source>
</evidence>
<dbReference type="EMBL" id="LCMA01000003">
    <property type="protein sequence ID" value="KKU27171.1"/>
    <property type="molecule type" value="Genomic_DNA"/>
</dbReference>
<comment type="similarity">
    <text evidence="2">Belongs to the MgtC/SapB family.</text>
</comment>
<keyword evidence="5 7" id="KW-1133">Transmembrane helix</keyword>
<accession>A0A0G1P375</accession>
<comment type="subcellular location">
    <subcellularLocation>
        <location evidence="1">Cell membrane</location>
        <topology evidence="1">Multi-pass membrane protein</topology>
    </subcellularLocation>
</comment>
<evidence type="ECO:0000256" key="1">
    <source>
        <dbReference type="ARBA" id="ARBA00004651"/>
    </source>
</evidence>
<comment type="caution">
    <text evidence="9">The sequence shown here is derived from an EMBL/GenBank/DDBJ whole genome shotgun (WGS) entry which is preliminary data.</text>
</comment>
<keyword evidence="3" id="KW-1003">Cell membrane</keyword>
<feature type="domain" description="MgtC/SapB/SrpB/YhiD N-terminal" evidence="8">
    <location>
        <begin position="19"/>
        <end position="146"/>
    </location>
</feature>
<evidence type="ECO:0000256" key="6">
    <source>
        <dbReference type="ARBA" id="ARBA00023136"/>
    </source>
</evidence>
<gene>
    <name evidence="9" type="ORF">UX39_C0003G0010</name>
</gene>
<protein>
    <recommendedName>
        <fullName evidence="8">MgtC/SapB/SrpB/YhiD N-terminal domain-containing protein</fullName>
    </recommendedName>
</protein>
<evidence type="ECO:0000256" key="2">
    <source>
        <dbReference type="ARBA" id="ARBA00009298"/>
    </source>
</evidence>
<dbReference type="PANTHER" id="PTHR33778:SF1">
    <property type="entry name" value="MAGNESIUM TRANSPORTER YHID-RELATED"/>
    <property type="match status" value="1"/>
</dbReference>
<feature type="transmembrane region" description="Helical" evidence="7">
    <location>
        <begin position="103"/>
        <end position="121"/>
    </location>
</feature>
<sequence length="168" mass="18028">MYGGVEQFGDITIIMLAKLVLATVLGGIIGTERAVMARQAAGTRTFGLVALGACLFVITANYVDLAHLGIVNFDPMRVAAAIITGVGFLGGGLIIFRGETQHGITTAAGLWISSAVGIAVGFGLYSIALFSTFLVLLIFTGMWYLENRFKHWFEDRKPEIGKNENNIL</sequence>
<dbReference type="Pfam" id="PF02308">
    <property type="entry name" value="MgtC"/>
    <property type="match status" value="1"/>
</dbReference>
<evidence type="ECO:0000256" key="7">
    <source>
        <dbReference type="SAM" id="Phobius"/>
    </source>
</evidence>
<keyword evidence="6 7" id="KW-0472">Membrane</keyword>
<evidence type="ECO:0000256" key="3">
    <source>
        <dbReference type="ARBA" id="ARBA00022475"/>
    </source>
</evidence>
<evidence type="ECO:0000313" key="10">
    <source>
        <dbReference type="Proteomes" id="UP000034175"/>
    </source>
</evidence>
<feature type="transmembrane region" description="Helical" evidence="7">
    <location>
        <begin position="12"/>
        <end position="31"/>
    </location>
</feature>
<dbReference type="AlphaFoldDB" id="A0A0G1P375"/>
<evidence type="ECO:0000256" key="4">
    <source>
        <dbReference type="ARBA" id="ARBA00022692"/>
    </source>
</evidence>
<reference evidence="9 10" key="1">
    <citation type="journal article" date="2015" name="Nature">
        <title>rRNA introns, odd ribosomes, and small enigmatic genomes across a large radiation of phyla.</title>
        <authorList>
            <person name="Brown C.T."/>
            <person name="Hug L.A."/>
            <person name="Thomas B.C."/>
            <person name="Sharon I."/>
            <person name="Castelle C.J."/>
            <person name="Singh A."/>
            <person name="Wilkins M.J."/>
            <person name="Williams K.H."/>
            <person name="Banfield J.F."/>
        </authorList>
    </citation>
    <scope>NUCLEOTIDE SEQUENCE [LARGE SCALE GENOMIC DNA]</scope>
</reference>
<evidence type="ECO:0000313" key="9">
    <source>
        <dbReference type="EMBL" id="KKU27171.1"/>
    </source>
</evidence>
<dbReference type="GO" id="GO:0005886">
    <property type="term" value="C:plasma membrane"/>
    <property type="evidence" value="ECO:0007669"/>
    <property type="project" value="UniProtKB-SubCell"/>
</dbReference>
<dbReference type="InterPro" id="IPR003416">
    <property type="entry name" value="MgtC/SapB/SrpB/YhiD_fam"/>
</dbReference>
<feature type="transmembrane region" description="Helical" evidence="7">
    <location>
        <begin position="75"/>
        <end position="96"/>
    </location>
</feature>
<name>A0A0G1P375_9BACT</name>
<keyword evidence="4 7" id="KW-0812">Transmembrane</keyword>
<organism evidence="9 10">
    <name type="scientific">Candidatus Magasanikbacteria bacterium GW2011_GWA2_46_17</name>
    <dbReference type="NCBI Taxonomy" id="1619042"/>
    <lineage>
        <taxon>Bacteria</taxon>
        <taxon>Candidatus Magasanikiibacteriota</taxon>
    </lineage>
</organism>